<dbReference type="KEGG" id="kse:Ksed_09990"/>
<name>C7NG45_KYTSD</name>
<reference evidence="2 3" key="1">
    <citation type="journal article" date="2009" name="Stand. Genomic Sci.">
        <title>Complete genome sequence of Kytococcus sedentarius type strain (541).</title>
        <authorList>
            <person name="Sims D."/>
            <person name="Brettin T."/>
            <person name="Detter J.C."/>
            <person name="Han C."/>
            <person name="Lapidus A."/>
            <person name="Copeland A."/>
            <person name="Glavina Del Rio T."/>
            <person name="Nolan M."/>
            <person name="Chen F."/>
            <person name="Lucas S."/>
            <person name="Tice H."/>
            <person name="Cheng J.F."/>
            <person name="Bruce D."/>
            <person name="Goodwin L."/>
            <person name="Pitluck S."/>
            <person name="Ovchinnikova G."/>
            <person name="Pati A."/>
            <person name="Ivanova N."/>
            <person name="Mavrommatis K."/>
            <person name="Chen A."/>
            <person name="Palaniappan K."/>
            <person name="D'haeseleer P."/>
            <person name="Chain P."/>
            <person name="Bristow J."/>
            <person name="Eisen J.A."/>
            <person name="Markowitz V."/>
            <person name="Hugenholtz P."/>
            <person name="Schneider S."/>
            <person name="Goker M."/>
            <person name="Pukall R."/>
            <person name="Kyrpides N.C."/>
            <person name="Klenk H.P."/>
        </authorList>
    </citation>
    <scope>NUCLEOTIDE SEQUENCE [LARGE SCALE GENOMIC DNA]</scope>
    <source>
        <strain evidence="3">ATCC 14392 / DSM 20547 / JCM 11482 / CCUG 33030 / NBRC 15357 / NCTC 11040 / CCM 314 / 541</strain>
    </source>
</reference>
<evidence type="ECO:0000313" key="3">
    <source>
        <dbReference type="Proteomes" id="UP000006666"/>
    </source>
</evidence>
<organism evidence="2 3">
    <name type="scientific">Kytococcus sedentarius (strain ATCC 14392 / DSM 20547 / JCM 11482 / CCUG 33030 / NBRC 15357 / NCTC 11040 / CCM 314 / 541)</name>
    <name type="common">Micrococcus sedentarius</name>
    <dbReference type="NCBI Taxonomy" id="478801"/>
    <lineage>
        <taxon>Bacteria</taxon>
        <taxon>Bacillati</taxon>
        <taxon>Actinomycetota</taxon>
        <taxon>Actinomycetes</taxon>
        <taxon>Micrococcales</taxon>
        <taxon>Kytococcaceae</taxon>
        <taxon>Kytococcus</taxon>
    </lineage>
</organism>
<protein>
    <submittedName>
        <fullName evidence="2">Uncharacterized protein</fullName>
    </submittedName>
</protein>
<sequence length="147" mass="15758">MSRQLHPVIGFGVPLLLILLFVSMPSLVVLAIAEFRGVALTVPLPWAAFLTLLMVSVLGVLSPLLALPVKFACAAAGAPRLVQTVATTALHLALYGLAYTLLVRDTTVAFAMGALTLVIWGLIGIWVDDLEEKLTKDSRQAPLQDER</sequence>
<keyword evidence="1" id="KW-0812">Transmembrane</keyword>
<dbReference type="EMBL" id="CP001686">
    <property type="protein sequence ID" value="ACV06045.1"/>
    <property type="molecule type" value="Genomic_DNA"/>
</dbReference>
<evidence type="ECO:0000313" key="2">
    <source>
        <dbReference type="EMBL" id="ACV06045.1"/>
    </source>
</evidence>
<dbReference type="Proteomes" id="UP000006666">
    <property type="component" value="Chromosome"/>
</dbReference>
<dbReference type="AlphaFoldDB" id="C7NG45"/>
<feature type="transmembrane region" description="Helical" evidence="1">
    <location>
        <begin position="46"/>
        <end position="69"/>
    </location>
</feature>
<dbReference type="RefSeq" id="WP_015778990.1">
    <property type="nucleotide sequence ID" value="NC_013169.1"/>
</dbReference>
<accession>C7NG45</accession>
<keyword evidence="1" id="KW-0472">Membrane</keyword>
<keyword evidence="1" id="KW-1133">Transmembrane helix</keyword>
<gene>
    <name evidence="2" type="ordered locus">Ksed_09990</name>
</gene>
<keyword evidence="3" id="KW-1185">Reference proteome</keyword>
<feature type="transmembrane region" description="Helical" evidence="1">
    <location>
        <begin position="81"/>
        <end position="102"/>
    </location>
</feature>
<dbReference type="HOGENOM" id="CLU_1765644_0_0_11"/>
<proteinExistence type="predicted"/>
<evidence type="ECO:0000256" key="1">
    <source>
        <dbReference type="SAM" id="Phobius"/>
    </source>
</evidence>
<feature type="transmembrane region" description="Helical" evidence="1">
    <location>
        <begin position="108"/>
        <end position="127"/>
    </location>
</feature>